<organism evidence="4 5">
    <name type="scientific">Zingiber officinale</name>
    <name type="common">Ginger</name>
    <name type="synonym">Amomum zingiber</name>
    <dbReference type="NCBI Taxonomy" id="94328"/>
    <lineage>
        <taxon>Eukaryota</taxon>
        <taxon>Viridiplantae</taxon>
        <taxon>Streptophyta</taxon>
        <taxon>Embryophyta</taxon>
        <taxon>Tracheophyta</taxon>
        <taxon>Spermatophyta</taxon>
        <taxon>Magnoliopsida</taxon>
        <taxon>Liliopsida</taxon>
        <taxon>Zingiberales</taxon>
        <taxon>Zingiberaceae</taxon>
        <taxon>Zingiber</taxon>
    </lineage>
</organism>
<accession>A0A8J5HY55</accession>
<dbReference type="PANTHER" id="PTHR21450:SF59">
    <property type="entry name" value="PROTEIN, PUTATIVE_ 48652-45869-RELATED"/>
    <property type="match status" value="1"/>
</dbReference>
<feature type="compositionally biased region" description="Acidic residues" evidence="1">
    <location>
        <begin position="139"/>
        <end position="149"/>
    </location>
</feature>
<evidence type="ECO:0000256" key="1">
    <source>
        <dbReference type="SAM" id="MobiDB-lite"/>
    </source>
</evidence>
<comment type="caution">
    <text evidence="4">The sequence shown here is derived from an EMBL/GenBank/DDBJ whole genome shotgun (WGS) entry which is preliminary data.</text>
</comment>
<dbReference type="Pfam" id="PF04782">
    <property type="entry name" value="DUF632"/>
    <property type="match status" value="1"/>
</dbReference>
<sequence>MGCTQSAIENEDSVMRCKNRKHYLRDAVASRNAFAAAQAAYTVTLKNTGAALSDFGKSELNDVAPSHSHNFATGAAYSSSASAVGIKAPVETLPPPPPPPPADSSVAAASLQRAASMPADVKVPKSKKKLHSKIPTDAAIDEEDEGERADDDRSTTGSSSPSPPPRLHPQFHPRSQEARPPPETSGTWDFFFSVDENMMSPTLSQPEDETTWPQKRKVEQDKTVKVKTTPPPRSDEVHHQETPLTPTKLVNEQPPSPSKSVKKVIKHSAAVEQQPVASAGATEAKKSRTMPTSVNLLQILIELDDHFLRASESAHEVTKMLETPRLHYHSNFADNRGHIDHSAILMRVITWNRSFKGISQAESAQDDFVSDELETHATILDKMLAWEKKLYDEVRAGEFMKIEYKKKLVMLNKLEKRGINSTTLGRTKSAVSHLQTRYIVDMQSMDATVSEINHLRDDHLYIKLVELVNGMARMWEKMCSHHRSQLKLIKDIRTIDIQLPLRETSQQHHKRTVELRNIVGEWDLQLQKLIDHQKDYIKFLNSWLNLNIIPLENSGKETSYPRRQPDPPIKVLLHDWQDQLENLPLNRAKIAIGSFSASLHAVVLCQIEELNLKLKWDDARRDHERRKREFEEWNLKYMQKMAEATGASNGDRKEGTYEQDNITERRLAVENADIKLKGAEEAYRKQCKMVRDKSLATLKTHLPDLFRVMSDFSYSCSAMYNNLSSITGSHNPAKDS</sequence>
<proteinExistence type="predicted"/>
<feature type="region of interest" description="Disordered" evidence="1">
    <location>
        <begin position="88"/>
        <end position="262"/>
    </location>
</feature>
<evidence type="ECO:0000259" key="2">
    <source>
        <dbReference type="Pfam" id="PF04782"/>
    </source>
</evidence>
<feature type="domain" description="DUF632" evidence="2">
    <location>
        <begin position="296"/>
        <end position="600"/>
    </location>
</feature>
<dbReference type="Pfam" id="PF04783">
    <property type="entry name" value="DUF630"/>
    <property type="match status" value="1"/>
</dbReference>
<dbReference type="InterPro" id="IPR006867">
    <property type="entry name" value="DUF632"/>
</dbReference>
<dbReference type="EMBL" id="JACMSC010000005">
    <property type="protein sequence ID" value="KAG6522486.1"/>
    <property type="molecule type" value="Genomic_DNA"/>
</dbReference>
<dbReference type="Proteomes" id="UP000734854">
    <property type="component" value="Unassembled WGS sequence"/>
</dbReference>
<dbReference type="AlphaFoldDB" id="A0A8J5HY55"/>
<gene>
    <name evidence="4" type="ORF">ZIOFF_019626</name>
</gene>
<keyword evidence="5" id="KW-1185">Reference proteome</keyword>
<feature type="domain" description="DUF630" evidence="3">
    <location>
        <begin position="1"/>
        <end position="59"/>
    </location>
</feature>
<dbReference type="PANTHER" id="PTHR21450">
    <property type="entry name" value="PROTEIN ALTERED PHOSPHATE STARVATION RESPONSE 1"/>
    <property type="match status" value="1"/>
</dbReference>
<evidence type="ECO:0008006" key="6">
    <source>
        <dbReference type="Google" id="ProtNLM"/>
    </source>
</evidence>
<feature type="compositionally biased region" description="Pro residues" evidence="1">
    <location>
        <begin position="92"/>
        <end position="102"/>
    </location>
</feature>
<dbReference type="InterPro" id="IPR006868">
    <property type="entry name" value="DUF630"/>
</dbReference>
<protein>
    <recommendedName>
        <fullName evidence="6">Nitrate regulatory gene2 protein-like</fullName>
    </recommendedName>
</protein>
<evidence type="ECO:0000313" key="4">
    <source>
        <dbReference type="EMBL" id="KAG6522486.1"/>
    </source>
</evidence>
<reference evidence="4 5" key="1">
    <citation type="submission" date="2020-08" db="EMBL/GenBank/DDBJ databases">
        <title>Plant Genome Project.</title>
        <authorList>
            <person name="Zhang R.-G."/>
        </authorList>
    </citation>
    <scope>NUCLEOTIDE SEQUENCE [LARGE SCALE GENOMIC DNA]</scope>
    <source>
        <tissue evidence="4">Rhizome</tissue>
    </source>
</reference>
<evidence type="ECO:0000313" key="5">
    <source>
        <dbReference type="Proteomes" id="UP000734854"/>
    </source>
</evidence>
<dbReference type="OrthoDB" id="674656at2759"/>
<evidence type="ECO:0000259" key="3">
    <source>
        <dbReference type="Pfam" id="PF04783"/>
    </source>
</evidence>
<name>A0A8J5HY55_ZINOF</name>